<organism evidence="2 3">
    <name type="scientific">Adlercreutzia faecimuris</name>
    <dbReference type="NCBI Taxonomy" id="2897341"/>
    <lineage>
        <taxon>Bacteria</taxon>
        <taxon>Bacillati</taxon>
        <taxon>Actinomycetota</taxon>
        <taxon>Coriobacteriia</taxon>
        <taxon>Eggerthellales</taxon>
        <taxon>Eggerthellaceae</taxon>
        <taxon>Adlercreutzia</taxon>
    </lineage>
</organism>
<comment type="caution">
    <text evidence="2">The sequence shown here is derived from an EMBL/GenBank/DDBJ whole genome shotgun (WGS) entry which is preliminary data.</text>
</comment>
<proteinExistence type="predicted"/>
<evidence type="ECO:0000313" key="2">
    <source>
        <dbReference type="EMBL" id="MCI2242066.1"/>
    </source>
</evidence>
<gene>
    <name evidence="2" type="ORF">LPT13_06855</name>
</gene>
<keyword evidence="3" id="KW-1185">Reference proteome</keyword>
<dbReference type="Proteomes" id="UP001430755">
    <property type="component" value="Unassembled WGS sequence"/>
</dbReference>
<evidence type="ECO:0000313" key="3">
    <source>
        <dbReference type="Proteomes" id="UP001430755"/>
    </source>
</evidence>
<keyword evidence="1" id="KW-0812">Transmembrane</keyword>
<protein>
    <submittedName>
        <fullName evidence="2">DUF1461 domain-containing protein</fullName>
    </submittedName>
</protein>
<keyword evidence="1" id="KW-1133">Transmembrane helix</keyword>
<reference evidence="2" key="1">
    <citation type="submission" date="2021-11" db="EMBL/GenBank/DDBJ databases">
        <title>A Novel Adlercreutzia Species, isolated from a Allomyrina dichotoma larva feces.</title>
        <authorList>
            <person name="Suh M.K."/>
        </authorList>
    </citation>
    <scope>NUCLEOTIDE SEQUENCE</scope>
    <source>
        <strain evidence="2">JBNU-10</strain>
    </source>
</reference>
<feature type="transmembrane region" description="Helical" evidence="1">
    <location>
        <begin position="88"/>
        <end position="113"/>
    </location>
</feature>
<evidence type="ECO:0000256" key="1">
    <source>
        <dbReference type="SAM" id="Phobius"/>
    </source>
</evidence>
<feature type="transmembrane region" description="Helical" evidence="1">
    <location>
        <begin position="6"/>
        <end position="24"/>
    </location>
</feature>
<feature type="transmembrane region" description="Helical" evidence="1">
    <location>
        <begin position="36"/>
        <end position="55"/>
    </location>
</feature>
<sequence>MGAAVPAAAGAAALGLAALGALIARDRRAAAGKALMAAPALVIAAFAVLGLWGALDFNGLFGAFHAVLFPQGNWTFSWDSLLISMYPLAFWMGMAGTWLIATGCVAILSLVAGRRLARRGSSR</sequence>
<dbReference type="InterPro" id="IPR010178">
    <property type="entry name" value="Lit"/>
</dbReference>
<dbReference type="Pfam" id="PF07314">
    <property type="entry name" value="Lit"/>
    <property type="match status" value="1"/>
</dbReference>
<name>A0ABS9WGT2_9ACTN</name>
<accession>A0ABS9WGT2</accession>
<keyword evidence="1" id="KW-0472">Membrane</keyword>
<dbReference type="EMBL" id="JAJMLW010000002">
    <property type="protein sequence ID" value="MCI2242066.1"/>
    <property type="molecule type" value="Genomic_DNA"/>
</dbReference>